<protein>
    <submittedName>
        <fullName evidence="1">Uncharacterized protein</fullName>
    </submittedName>
</protein>
<proteinExistence type="predicted"/>
<keyword evidence="2" id="KW-1185">Reference proteome</keyword>
<dbReference type="Proteomes" id="UP000309997">
    <property type="component" value="Unassembled WGS sequence"/>
</dbReference>
<organism evidence="1 2">
    <name type="scientific">Populus alba</name>
    <name type="common">White poplar</name>
    <dbReference type="NCBI Taxonomy" id="43335"/>
    <lineage>
        <taxon>Eukaryota</taxon>
        <taxon>Viridiplantae</taxon>
        <taxon>Streptophyta</taxon>
        <taxon>Embryophyta</taxon>
        <taxon>Tracheophyta</taxon>
        <taxon>Spermatophyta</taxon>
        <taxon>Magnoliopsida</taxon>
        <taxon>eudicotyledons</taxon>
        <taxon>Gunneridae</taxon>
        <taxon>Pentapetalae</taxon>
        <taxon>rosids</taxon>
        <taxon>fabids</taxon>
        <taxon>Malpighiales</taxon>
        <taxon>Salicaceae</taxon>
        <taxon>Saliceae</taxon>
        <taxon>Populus</taxon>
    </lineage>
</organism>
<dbReference type="EMBL" id="RCHU02000004">
    <property type="protein sequence ID" value="KAL3597698.1"/>
    <property type="molecule type" value="Genomic_DNA"/>
</dbReference>
<reference evidence="1 2" key="1">
    <citation type="journal article" date="2024" name="Plant Biotechnol. J.">
        <title>Genome and CRISPR/Cas9 system of a widespread forest tree (Populus alba) in the world.</title>
        <authorList>
            <person name="Liu Y.J."/>
            <person name="Jiang P.F."/>
            <person name="Han X.M."/>
            <person name="Li X.Y."/>
            <person name="Wang H.M."/>
            <person name="Wang Y.J."/>
            <person name="Wang X.X."/>
            <person name="Zeng Q.Y."/>
        </authorList>
    </citation>
    <scope>NUCLEOTIDE SEQUENCE [LARGE SCALE GENOMIC DNA]</scope>
    <source>
        <strain evidence="2">cv. PAL-ZL1</strain>
    </source>
</reference>
<gene>
    <name evidence="1" type="ORF">D5086_009335</name>
</gene>
<comment type="caution">
    <text evidence="1">The sequence shown here is derived from an EMBL/GenBank/DDBJ whole genome shotgun (WGS) entry which is preliminary data.</text>
</comment>
<name>A0ACC4CI37_POPAL</name>
<accession>A0ACC4CI37</accession>
<sequence length="176" mass="20494">MAIGEIFLAAFLGMLFTRLTSPEFLKFARREGIWKKADKWREMLLKVQEVLDDAEEKQLTEKAVKIWLDDLRDLAYDVEDLLDEFATESLRRALMAAEEDNRSKIRRIMSTTLSFTKISASAIRFNPKMSSKYPRELATPPISVAGMVSESLKYSIPLNVYELSYHYHFLWFMHAT</sequence>
<evidence type="ECO:0000313" key="2">
    <source>
        <dbReference type="Proteomes" id="UP000309997"/>
    </source>
</evidence>
<evidence type="ECO:0000313" key="1">
    <source>
        <dbReference type="EMBL" id="KAL3597698.1"/>
    </source>
</evidence>